<dbReference type="InterPro" id="IPR008672">
    <property type="entry name" value="Mad1"/>
</dbReference>
<dbReference type="Proteomes" id="UP001153620">
    <property type="component" value="Chromosome 1"/>
</dbReference>
<evidence type="ECO:0008006" key="11">
    <source>
        <dbReference type="Google" id="ProtNLM"/>
    </source>
</evidence>
<feature type="coiled-coil region" evidence="7">
    <location>
        <begin position="570"/>
        <end position="638"/>
    </location>
</feature>
<keyword evidence="3" id="KW-0132">Cell division</keyword>
<dbReference type="GO" id="GO:0000776">
    <property type="term" value="C:kinetochore"/>
    <property type="evidence" value="ECO:0007669"/>
    <property type="project" value="TreeGrafter"/>
</dbReference>
<dbReference type="GO" id="GO:0051315">
    <property type="term" value="P:attachment of mitotic spindle microtubules to kinetochore"/>
    <property type="evidence" value="ECO:0007669"/>
    <property type="project" value="TreeGrafter"/>
</dbReference>
<evidence type="ECO:0000256" key="2">
    <source>
        <dbReference type="ARBA" id="ARBA00008029"/>
    </source>
</evidence>
<reference evidence="9" key="1">
    <citation type="submission" date="2022-01" db="EMBL/GenBank/DDBJ databases">
        <authorList>
            <person name="King R."/>
        </authorList>
    </citation>
    <scope>NUCLEOTIDE SEQUENCE</scope>
</reference>
<dbReference type="Pfam" id="PF05557">
    <property type="entry name" value="MAD"/>
    <property type="match status" value="1"/>
</dbReference>
<evidence type="ECO:0000256" key="5">
    <source>
        <dbReference type="ARBA" id="ARBA00023242"/>
    </source>
</evidence>
<dbReference type="GO" id="GO:0007094">
    <property type="term" value="P:mitotic spindle assembly checkpoint signaling"/>
    <property type="evidence" value="ECO:0007669"/>
    <property type="project" value="InterPro"/>
</dbReference>
<dbReference type="Gene3D" id="3.30.457.60">
    <property type="match status" value="1"/>
</dbReference>
<feature type="region of interest" description="Disordered" evidence="8">
    <location>
        <begin position="37"/>
        <end position="67"/>
    </location>
</feature>
<dbReference type="SUPFAM" id="SSF75704">
    <property type="entry name" value="Mitotic arrest deficient-like 1, Mad1"/>
    <property type="match status" value="1"/>
</dbReference>
<accession>A0A9N9RPA8</accession>
<organism evidence="9 10">
    <name type="scientific">Chironomus riparius</name>
    <dbReference type="NCBI Taxonomy" id="315576"/>
    <lineage>
        <taxon>Eukaryota</taxon>
        <taxon>Metazoa</taxon>
        <taxon>Ecdysozoa</taxon>
        <taxon>Arthropoda</taxon>
        <taxon>Hexapoda</taxon>
        <taxon>Insecta</taxon>
        <taxon>Pterygota</taxon>
        <taxon>Neoptera</taxon>
        <taxon>Endopterygota</taxon>
        <taxon>Diptera</taxon>
        <taxon>Nematocera</taxon>
        <taxon>Chironomoidea</taxon>
        <taxon>Chironomidae</taxon>
        <taxon>Chironominae</taxon>
        <taxon>Chironomus</taxon>
    </lineage>
</organism>
<feature type="coiled-coil region" evidence="7">
    <location>
        <begin position="381"/>
        <end position="540"/>
    </location>
</feature>
<evidence type="ECO:0000256" key="1">
    <source>
        <dbReference type="ARBA" id="ARBA00004123"/>
    </source>
</evidence>
<dbReference type="GO" id="GO:0005635">
    <property type="term" value="C:nuclear envelope"/>
    <property type="evidence" value="ECO:0007669"/>
    <property type="project" value="TreeGrafter"/>
</dbReference>
<evidence type="ECO:0000313" key="10">
    <source>
        <dbReference type="Proteomes" id="UP001153620"/>
    </source>
</evidence>
<dbReference type="EMBL" id="OU895877">
    <property type="protein sequence ID" value="CAG9800671.1"/>
    <property type="molecule type" value="Genomic_DNA"/>
</dbReference>
<keyword evidence="7" id="KW-0175">Coiled coil</keyword>
<dbReference type="Gene3D" id="6.10.250.90">
    <property type="match status" value="1"/>
</dbReference>
<keyword evidence="5" id="KW-0539">Nucleus</keyword>
<proteinExistence type="inferred from homology"/>
<sequence length="737" mass="85860">MENATSFDKIINSTQNIVPKRLSFDFLSNTSDLHSVKKRKYNDMEQPESQRKNDANESLNDSFNTSSSSICASWETKLLRSDLIEAQSRISQLKKEIQHQSTIQTELELKFSAKEKALESERNQYKNKATEYEKILKKNRKNENQMKEELVKFRNQLTIQKQNFDSQMFNLQNENESLKENATYIKNDLNNRISELTRENTEITSHITTVEDELASVKTLNKDLKQKLEEYKSLKTELEQEKIKHQNVVLKVKELEYEVNSYGDWKNVEKASHSRMTSMSEMEKDVGRLRQTNRNLHDSIGNKMLLEEQVHSLQTQLDRYEKANVELITAKTQFESLERELKDWKQLGTDFVQKGAANNPINVRSYIEQLLHRDLLLVSEKSNVSSEKSTVQNQLSELKNQNETLAKQIEGLEKSLKTHQVVIVRMQKKMKLVQSERDAQRQLLDSYEKDLTVSQGLQSNSSQETQYRLRIEMLTNSLSGYKELCSKLEAEVAELRGNPVNTLDPSMCSSEQYKILRKDLEALRVENEKLRKRKCELEIEIENITLRSNVMSDERLKVVHFKNNPAALAQEQIANEVSKLKAEIERLKIRNKKLEEGNEDLTTRSVDTVNMTMNIKDMQKLKEEHKTLQAKYKENEQVFTRINQELREVIYMLFGYKLDRYGNSNYRITSMYADCEQDELLFQLNEVGTLDMLESDYSKTLTNFMQQYLHGSNGSLPAFTSALTLDLVNRMTVTSVV</sequence>
<name>A0A9N9RPA8_9DIPT</name>
<gene>
    <name evidence="9" type="ORF">CHIRRI_LOCUS3610</name>
</gene>
<comment type="subcellular location">
    <subcellularLocation>
        <location evidence="1">Nucleus</location>
    </subcellularLocation>
</comment>
<evidence type="ECO:0000256" key="8">
    <source>
        <dbReference type="SAM" id="MobiDB-lite"/>
    </source>
</evidence>
<dbReference type="AlphaFoldDB" id="A0A9N9RPA8"/>
<keyword evidence="4" id="KW-0498">Mitosis</keyword>
<dbReference type="GO" id="GO:0051301">
    <property type="term" value="P:cell division"/>
    <property type="evidence" value="ECO:0007669"/>
    <property type="project" value="UniProtKB-KW"/>
</dbReference>
<feature type="coiled-coil region" evidence="7">
    <location>
        <begin position="76"/>
        <end position="248"/>
    </location>
</feature>
<dbReference type="PANTHER" id="PTHR23168">
    <property type="entry name" value="MITOTIC SPINDLE ASSEMBLY CHECKPOINT PROTEIN MAD1 MITOTIC ARREST DEFICIENT-LIKE PROTEIN 1"/>
    <property type="match status" value="1"/>
</dbReference>
<feature type="coiled-coil region" evidence="7">
    <location>
        <begin position="303"/>
        <end position="347"/>
    </location>
</feature>
<feature type="compositionally biased region" description="Low complexity" evidence="8">
    <location>
        <begin position="58"/>
        <end position="67"/>
    </location>
</feature>
<evidence type="ECO:0000256" key="6">
    <source>
        <dbReference type="ARBA" id="ARBA00023306"/>
    </source>
</evidence>
<keyword evidence="6" id="KW-0131">Cell cycle</keyword>
<keyword evidence="10" id="KW-1185">Reference proteome</keyword>
<evidence type="ECO:0000313" key="9">
    <source>
        <dbReference type="EMBL" id="CAG9800671.1"/>
    </source>
</evidence>
<evidence type="ECO:0000256" key="3">
    <source>
        <dbReference type="ARBA" id="ARBA00022618"/>
    </source>
</evidence>
<protein>
    <recommendedName>
        <fullName evidence="11">Mitotic spindle assembly checkpoint protein MAD1</fullName>
    </recommendedName>
</protein>
<reference evidence="9" key="2">
    <citation type="submission" date="2022-10" db="EMBL/GenBank/DDBJ databases">
        <authorList>
            <consortium name="ENA_rothamsted_submissions"/>
            <consortium name="culmorum"/>
            <person name="King R."/>
        </authorList>
    </citation>
    <scope>NUCLEOTIDE SEQUENCE</scope>
</reference>
<evidence type="ECO:0000256" key="7">
    <source>
        <dbReference type="SAM" id="Coils"/>
    </source>
</evidence>
<comment type="similarity">
    <text evidence="2">Belongs to the MAD1 family.</text>
</comment>
<dbReference type="PANTHER" id="PTHR23168:SF0">
    <property type="entry name" value="MITOTIC SPINDLE ASSEMBLY CHECKPOINT PROTEIN MAD1"/>
    <property type="match status" value="1"/>
</dbReference>
<evidence type="ECO:0000256" key="4">
    <source>
        <dbReference type="ARBA" id="ARBA00022776"/>
    </source>
</evidence>
<dbReference type="GO" id="GO:0072686">
    <property type="term" value="C:mitotic spindle"/>
    <property type="evidence" value="ECO:0007669"/>
    <property type="project" value="TreeGrafter"/>
</dbReference>
<dbReference type="OrthoDB" id="331602at2759"/>